<feature type="coiled-coil region" evidence="1">
    <location>
        <begin position="92"/>
        <end position="122"/>
    </location>
</feature>
<gene>
    <name evidence="2" type="ORF">Tco_0925974</name>
</gene>
<reference evidence="2" key="2">
    <citation type="submission" date="2022-01" db="EMBL/GenBank/DDBJ databases">
        <authorList>
            <person name="Yamashiro T."/>
            <person name="Shiraishi A."/>
            <person name="Satake H."/>
            <person name="Nakayama K."/>
        </authorList>
    </citation>
    <scope>NUCLEOTIDE SEQUENCE</scope>
</reference>
<dbReference type="Proteomes" id="UP001151760">
    <property type="component" value="Unassembled WGS sequence"/>
</dbReference>
<dbReference type="EMBL" id="BQNB010015060">
    <property type="protein sequence ID" value="GJT35555.1"/>
    <property type="molecule type" value="Genomic_DNA"/>
</dbReference>
<sequence length="142" mass="16134">MFNDKDFEEIDDYMENVEEETVDDATTRVSTIVSVPVSTVGVTISTAEPRTPPQQQTVSLMMRSVLIEEEPVKIKIRDQGDLKVQADTTLAQRLHEEELAELEKAQQKRQRQEDDTNAALAKEFDEIQARIDLIMIMAIKGL</sequence>
<accession>A0ABQ5D8F6</accession>
<evidence type="ECO:0000313" key="3">
    <source>
        <dbReference type="Proteomes" id="UP001151760"/>
    </source>
</evidence>
<organism evidence="2 3">
    <name type="scientific">Tanacetum coccineum</name>
    <dbReference type="NCBI Taxonomy" id="301880"/>
    <lineage>
        <taxon>Eukaryota</taxon>
        <taxon>Viridiplantae</taxon>
        <taxon>Streptophyta</taxon>
        <taxon>Embryophyta</taxon>
        <taxon>Tracheophyta</taxon>
        <taxon>Spermatophyta</taxon>
        <taxon>Magnoliopsida</taxon>
        <taxon>eudicotyledons</taxon>
        <taxon>Gunneridae</taxon>
        <taxon>Pentapetalae</taxon>
        <taxon>asterids</taxon>
        <taxon>campanulids</taxon>
        <taxon>Asterales</taxon>
        <taxon>Asteraceae</taxon>
        <taxon>Asteroideae</taxon>
        <taxon>Anthemideae</taxon>
        <taxon>Anthemidinae</taxon>
        <taxon>Tanacetum</taxon>
    </lineage>
</organism>
<protein>
    <submittedName>
        <fullName evidence="2">Uncharacterized protein</fullName>
    </submittedName>
</protein>
<proteinExistence type="predicted"/>
<keyword evidence="1" id="KW-0175">Coiled coil</keyword>
<evidence type="ECO:0000313" key="2">
    <source>
        <dbReference type="EMBL" id="GJT35555.1"/>
    </source>
</evidence>
<evidence type="ECO:0000256" key="1">
    <source>
        <dbReference type="SAM" id="Coils"/>
    </source>
</evidence>
<comment type="caution">
    <text evidence="2">The sequence shown here is derived from an EMBL/GenBank/DDBJ whole genome shotgun (WGS) entry which is preliminary data.</text>
</comment>
<name>A0ABQ5D8F6_9ASTR</name>
<reference evidence="2" key="1">
    <citation type="journal article" date="2022" name="Int. J. Mol. Sci.">
        <title>Draft Genome of Tanacetum Coccineum: Genomic Comparison of Closely Related Tanacetum-Family Plants.</title>
        <authorList>
            <person name="Yamashiro T."/>
            <person name="Shiraishi A."/>
            <person name="Nakayama K."/>
            <person name="Satake H."/>
        </authorList>
    </citation>
    <scope>NUCLEOTIDE SEQUENCE</scope>
</reference>
<keyword evidence="3" id="KW-1185">Reference proteome</keyword>